<dbReference type="AlphaFoldDB" id="A0A450TA15"/>
<organism evidence="1">
    <name type="scientific">Candidatus Kentrum sp. FW</name>
    <dbReference type="NCBI Taxonomy" id="2126338"/>
    <lineage>
        <taxon>Bacteria</taxon>
        <taxon>Pseudomonadati</taxon>
        <taxon>Pseudomonadota</taxon>
        <taxon>Gammaproteobacteria</taxon>
        <taxon>Candidatus Kentrum</taxon>
    </lineage>
</organism>
<accession>A0A450TA15</accession>
<name>A0A450TA15_9GAMM</name>
<sequence>MRQGIHRKNKFLRYRLILVEIFRINLFIPRSSFANESPFPKYLLLYRCEVLLFGSRRNLARWLSESNWQLNVWRNTQCLK</sequence>
<dbReference type="EMBL" id="CAADFE010000004">
    <property type="protein sequence ID" value="VFJ63522.1"/>
    <property type="molecule type" value="Genomic_DNA"/>
</dbReference>
<evidence type="ECO:0000313" key="1">
    <source>
        <dbReference type="EMBL" id="VFJ63522.1"/>
    </source>
</evidence>
<reference evidence="1" key="1">
    <citation type="submission" date="2019-02" db="EMBL/GenBank/DDBJ databases">
        <authorList>
            <person name="Gruber-Vodicka R. H."/>
            <person name="Seah K. B. B."/>
        </authorList>
    </citation>
    <scope>NUCLEOTIDE SEQUENCE</scope>
    <source>
        <strain evidence="1">BECK_BZ131</strain>
    </source>
</reference>
<gene>
    <name evidence="1" type="ORF">BECKFW1821C_GA0114237_100430</name>
</gene>
<proteinExistence type="predicted"/>
<protein>
    <submittedName>
        <fullName evidence="1">Uncharacterized protein</fullName>
    </submittedName>
</protein>